<dbReference type="OrthoDB" id="3996471at2759"/>
<keyword evidence="3" id="KW-0540">Nuclease</keyword>
<dbReference type="InterPro" id="IPR013520">
    <property type="entry name" value="Ribonucl_H"/>
</dbReference>
<accession>A0A5E4MYW5</accession>
<dbReference type="InterPro" id="IPR047021">
    <property type="entry name" value="REXO1/3/4-like"/>
</dbReference>
<dbReference type="Pfam" id="PF00929">
    <property type="entry name" value="RNase_T"/>
    <property type="match status" value="1"/>
</dbReference>
<keyword evidence="5 9" id="KW-0269">Exonuclease</keyword>
<dbReference type="Gene3D" id="3.30.420.10">
    <property type="entry name" value="Ribonuclease H-like superfamily/Ribonuclease H"/>
    <property type="match status" value="1"/>
</dbReference>
<evidence type="ECO:0000256" key="6">
    <source>
        <dbReference type="ARBA" id="ARBA00023242"/>
    </source>
</evidence>
<evidence type="ECO:0000256" key="7">
    <source>
        <dbReference type="SAM" id="MobiDB-lite"/>
    </source>
</evidence>
<evidence type="ECO:0000256" key="4">
    <source>
        <dbReference type="ARBA" id="ARBA00022801"/>
    </source>
</evidence>
<dbReference type="SMART" id="SM00479">
    <property type="entry name" value="EXOIII"/>
    <property type="match status" value="1"/>
</dbReference>
<evidence type="ECO:0000256" key="5">
    <source>
        <dbReference type="ARBA" id="ARBA00022839"/>
    </source>
</evidence>
<protein>
    <submittedName>
        <fullName evidence="9">Ribonuclease H-like domain,Exonuclease, RNase T/DNA polymerase III,RNA exonuclease 1-like, exonuclease</fullName>
    </submittedName>
</protein>
<feature type="compositionally biased region" description="Basic residues" evidence="7">
    <location>
        <begin position="1"/>
        <end position="15"/>
    </location>
</feature>
<evidence type="ECO:0000313" key="9">
    <source>
        <dbReference type="EMBL" id="VVC36711.1"/>
    </source>
</evidence>
<dbReference type="FunFam" id="3.30.420.10:FF:000019">
    <property type="entry name" value="RNA exonuclease NEF-sp"/>
    <property type="match status" value="1"/>
</dbReference>
<dbReference type="CDD" id="cd06145">
    <property type="entry name" value="REX1_like"/>
    <property type="match status" value="1"/>
</dbReference>
<dbReference type="InterPro" id="IPR012337">
    <property type="entry name" value="RNaseH-like_sf"/>
</dbReference>
<dbReference type="Proteomes" id="UP000325440">
    <property type="component" value="Unassembled WGS sequence"/>
</dbReference>
<evidence type="ECO:0000256" key="2">
    <source>
        <dbReference type="ARBA" id="ARBA00006357"/>
    </source>
</evidence>
<dbReference type="PANTHER" id="PTHR12801:SF82">
    <property type="entry name" value="RNA EXONUCLEASE 5"/>
    <property type="match status" value="1"/>
</dbReference>
<keyword evidence="4" id="KW-0378">Hydrolase</keyword>
<dbReference type="GO" id="GO:0003676">
    <property type="term" value="F:nucleic acid binding"/>
    <property type="evidence" value="ECO:0007669"/>
    <property type="project" value="InterPro"/>
</dbReference>
<name>A0A5E4MYW5_9HEMI</name>
<gene>
    <name evidence="9" type="ORF">CINCED_3A011693</name>
</gene>
<evidence type="ECO:0000313" key="10">
    <source>
        <dbReference type="Proteomes" id="UP000325440"/>
    </source>
</evidence>
<proteinExistence type="inferred from homology"/>
<dbReference type="InterPro" id="IPR034922">
    <property type="entry name" value="REX1-like_exo"/>
</dbReference>
<reference evidence="9 10" key="1">
    <citation type="submission" date="2019-08" db="EMBL/GenBank/DDBJ databases">
        <authorList>
            <person name="Alioto T."/>
            <person name="Alioto T."/>
            <person name="Gomez Garrido J."/>
        </authorList>
    </citation>
    <scope>NUCLEOTIDE SEQUENCE [LARGE SCALE GENOMIC DNA]</scope>
</reference>
<dbReference type="GO" id="GO:0005634">
    <property type="term" value="C:nucleus"/>
    <property type="evidence" value="ECO:0007669"/>
    <property type="project" value="UniProtKB-SubCell"/>
</dbReference>
<keyword evidence="10" id="KW-1185">Reference proteome</keyword>
<comment type="similarity">
    <text evidence="2">Belongs to the REXO1/REXO3 family.</text>
</comment>
<dbReference type="GO" id="GO:0004527">
    <property type="term" value="F:exonuclease activity"/>
    <property type="evidence" value="ECO:0007669"/>
    <property type="project" value="UniProtKB-KW"/>
</dbReference>
<evidence type="ECO:0000259" key="8">
    <source>
        <dbReference type="SMART" id="SM00479"/>
    </source>
</evidence>
<dbReference type="AlphaFoldDB" id="A0A5E4MYW5"/>
<organism evidence="9 10">
    <name type="scientific">Cinara cedri</name>
    <dbReference type="NCBI Taxonomy" id="506608"/>
    <lineage>
        <taxon>Eukaryota</taxon>
        <taxon>Metazoa</taxon>
        <taxon>Ecdysozoa</taxon>
        <taxon>Arthropoda</taxon>
        <taxon>Hexapoda</taxon>
        <taxon>Insecta</taxon>
        <taxon>Pterygota</taxon>
        <taxon>Neoptera</taxon>
        <taxon>Paraneoptera</taxon>
        <taxon>Hemiptera</taxon>
        <taxon>Sternorrhyncha</taxon>
        <taxon>Aphidomorpha</taxon>
        <taxon>Aphidoidea</taxon>
        <taxon>Aphididae</taxon>
        <taxon>Lachninae</taxon>
        <taxon>Cinara</taxon>
    </lineage>
</organism>
<evidence type="ECO:0000256" key="1">
    <source>
        <dbReference type="ARBA" id="ARBA00004123"/>
    </source>
</evidence>
<dbReference type="InterPro" id="IPR036397">
    <property type="entry name" value="RNaseH_sf"/>
</dbReference>
<feature type="domain" description="Exonuclease" evidence="8">
    <location>
        <begin position="254"/>
        <end position="414"/>
    </location>
</feature>
<sequence>MSITSVKRKRKRKNKLVGQPSSNVPAIKHKRSDELPSFPKGDKLNPEDYIRLKQYLKEKKNLLKTFPRILLNARGQLSQVNDCGYSENPLSPSDLNELILYSIYGPGKYIPRWSSLEMQCNLNQTCVLIIDGCAVKTVDDFLNFKSSLPMFSKYKFLPPIEIELPPSWCADYDEPTIADSKTSNADKLFSGSTFNQNGNVDVKEVCSRTRLLLSLHQMMIHCYPLPTNKRQSKMDYNSFRFTKNHYLPVTDKSPMFAVDCEMCYTSIGRNELTRVSIINEQLNVVYESFVKPSNKIINYLTQYSGITALKLKDITTTLEDVQEDIIKILPPDAILVGQSLNCDLDALKLFHPYVIDTSIIFNLNGNKGSKSKLKLLAKAFLDMNIQCGNLGHDSVEDSRATMLLVQLKLCKSLTYGDAYLVGQQRLAQFVNSKTKINVKHIETFKKFLALLKSVSESSAKSKIHLKRNLVAAYENLWSTAKLEVEEHTTNKAVLEAVCKSMEDTTNRFCMAHMQLKNKNNLGLVNRWCEKYWAAMSSFALCAVLFTGCGVEGKNSVCLLNVKQPPLNHLQDCKEHGDC</sequence>
<evidence type="ECO:0000256" key="3">
    <source>
        <dbReference type="ARBA" id="ARBA00022722"/>
    </source>
</evidence>
<keyword evidence="6" id="KW-0539">Nucleus</keyword>
<feature type="region of interest" description="Disordered" evidence="7">
    <location>
        <begin position="1"/>
        <end position="40"/>
    </location>
</feature>
<dbReference type="EMBL" id="CABPRJ010001435">
    <property type="protein sequence ID" value="VVC36711.1"/>
    <property type="molecule type" value="Genomic_DNA"/>
</dbReference>
<dbReference type="SUPFAM" id="SSF53098">
    <property type="entry name" value="Ribonuclease H-like"/>
    <property type="match status" value="1"/>
</dbReference>
<comment type="subcellular location">
    <subcellularLocation>
        <location evidence="1">Nucleus</location>
    </subcellularLocation>
</comment>
<dbReference type="PANTHER" id="PTHR12801">
    <property type="entry name" value="RNA EXONUCLEASE REXO1 / RECO3 FAMILY MEMBER-RELATED"/>
    <property type="match status" value="1"/>
</dbReference>